<dbReference type="AlphaFoldDB" id="A0A2G5VRC0"/>
<dbReference type="InterPro" id="IPR016187">
    <property type="entry name" value="CTDL_fold"/>
</dbReference>
<keyword evidence="2" id="KW-0732">Signal</keyword>
<proteinExistence type="predicted"/>
<dbReference type="EMBL" id="PDUG01000001">
    <property type="protein sequence ID" value="PIC54359.1"/>
    <property type="molecule type" value="Genomic_DNA"/>
</dbReference>
<feature type="chain" id="PRO_5013693960" description="C-type lectin domain-containing protein" evidence="2">
    <location>
        <begin position="20"/>
        <end position="112"/>
    </location>
</feature>
<organism evidence="3 4">
    <name type="scientific">Caenorhabditis nigoni</name>
    <dbReference type="NCBI Taxonomy" id="1611254"/>
    <lineage>
        <taxon>Eukaryota</taxon>
        <taxon>Metazoa</taxon>
        <taxon>Ecdysozoa</taxon>
        <taxon>Nematoda</taxon>
        <taxon>Chromadorea</taxon>
        <taxon>Rhabditida</taxon>
        <taxon>Rhabditina</taxon>
        <taxon>Rhabditomorpha</taxon>
        <taxon>Rhabditoidea</taxon>
        <taxon>Rhabditidae</taxon>
        <taxon>Peloderinae</taxon>
        <taxon>Caenorhabditis</taxon>
    </lineage>
</organism>
<name>A0A2G5VRC0_9PELO</name>
<feature type="signal peptide" evidence="2">
    <location>
        <begin position="1"/>
        <end position="19"/>
    </location>
</feature>
<dbReference type="SUPFAM" id="SSF56436">
    <property type="entry name" value="C-type lectin-like"/>
    <property type="match status" value="1"/>
</dbReference>
<protein>
    <recommendedName>
        <fullName evidence="5">C-type lectin domain-containing protein</fullName>
    </recommendedName>
</protein>
<comment type="caution">
    <text evidence="3">The sequence shown here is derived from an EMBL/GenBank/DDBJ whole genome shotgun (WGS) entry which is preliminary data.</text>
</comment>
<feature type="region of interest" description="Disordered" evidence="1">
    <location>
        <begin position="26"/>
        <end position="77"/>
    </location>
</feature>
<evidence type="ECO:0000256" key="2">
    <source>
        <dbReference type="SAM" id="SignalP"/>
    </source>
</evidence>
<gene>
    <name evidence="3" type="primary">Cnig_chr_I.g3640</name>
    <name evidence="3" type="ORF">B9Z55_003640</name>
</gene>
<accession>A0A2G5VRC0</accession>
<dbReference type="STRING" id="1611254.A0A2G5VRC0"/>
<reference evidence="4" key="1">
    <citation type="submission" date="2017-10" db="EMBL/GenBank/DDBJ databases">
        <title>Rapid genome shrinkage in a self-fertile nematode reveals novel sperm competition proteins.</title>
        <authorList>
            <person name="Yin D."/>
            <person name="Schwarz E.M."/>
            <person name="Thomas C.G."/>
            <person name="Felde R.L."/>
            <person name="Korf I.F."/>
            <person name="Cutter A.D."/>
            <person name="Schartner C.M."/>
            <person name="Ralston E.J."/>
            <person name="Meyer B.J."/>
            <person name="Haag E.S."/>
        </authorList>
    </citation>
    <scope>NUCLEOTIDE SEQUENCE [LARGE SCALE GENOMIC DNA]</scope>
    <source>
        <strain evidence="4">JU1422</strain>
    </source>
</reference>
<dbReference type="OrthoDB" id="10617451at2759"/>
<evidence type="ECO:0008006" key="5">
    <source>
        <dbReference type="Google" id="ProtNLM"/>
    </source>
</evidence>
<evidence type="ECO:0000313" key="4">
    <source>
        <dbReference type="Proteomes" id="UP000230233"/>
    </source>
</evidence>
<dbReference type="PANTHER" id="PTHR47517">
    <property type="entry name" value="C-TYPE LECTIN-RELATED"/>
    <property type="match status" value="1"/>
</dbReference>
<keyword evidence="4" id="KW-1185">Reference proteome</keyword>
<dbReference type="Proteomes" id="UP000230233">
    <property type="component" value="Chromosome I"/>
</dbReference>
<evidence type="ECO:0000256" key="1">
    <source>
        <dbReference type="SAM" id="MobiDB-lite"/>
    </source>
</evidence>
<sequence>MRLLVSLLISFFGITVVCGIIYPGDGGYGGGGRRDSYYSSSSSSEEHGHGHRPPHRSRPPPRPRPPPQRDPVCEDGWMTFDRPQGKWCIKVFNGGNLAQYTAEALCQNHGAT</sequence>
<dbReference type="PANTHER" id="PTHR47517:SF2">
    <property type="entry name" value="C-TYPE LECTIN DOMAIN-CONTAINING PROTEIN"/>
    <property type="match status" value="1"/>
</dbReference>
<evidence type="ECO:0000313" key="3">
    <source>
        <dbReference type="EMBL" id="PIC54359.1"/>
    </source>
</evidence>
<feature type="compositionally biased region" description="Basic residues" evidence="1">
    <location>
        <begin position="49"/>
        <end position="61"/>
    </location>
</feature>